<sequence length="61" mass="6902">MDELNQHPVLSRGSFKLCPFKLSPIDLTCSLDTTHLRCYRWTECLFGPRPDSASQWCAGTA</sequence>
<dbReference type="KEGG" id="ztr:MYCGRDRAFT_103183"/>
<keyword evidence="2" id="KW-1185">Reference proteome</keyword>
<dbReference type="RefSeq" id="XP_003854882.1">
    <property type="nucleotide sequence ID" value="XM_003854834.1"/>
</dbReference>
<protein>
    <submittedName>
        <fullName evidence="1">Uncharacterized protein</fullName>
    </submittedName>
</protein>
<gene>
    <name evidence="1" type="ORF">MYCGRDRAFT_103183</name>
</gene>
<dbReference type="EMBL" id="CM001197">
    <property type="protein sequence ID" value="EGP89858.1"/>
    <property type="molecule type" value="Genomic_DNA"/>
</dbReference>
<dbReference type="HOGENOM" id="CLU_2924486_0_0_1"/>
<accession>F9X496</accession>
<dbReference type="AlphaFoldDB" id="F9X496"/>
<organism evidence="1 2">
    <name type="scientific">Zymoseptoria tritici (strain CBS 115943 / IPO323)</name>
    <name type="common">Speckled leaf blotch fungus</name>
    <name type="synonym">Septoria tritici</name>
    <dbReference type="NCBI Taxonomy" id="336722"/>
    <lineage>
        <taxon>Eukaryota</taxon>
        <taxon>Fungi</taxon>
        <taxon>Dikarya</taxon>
        <taxon>Ascomycota</taxon>
        <taxon>Pezizomycotina</taxon>
        <taxon>Dothideomycetes</taxon>
        <taxon>Dothideomycetidae</taxon>
        <taxon>Mycosphaerellales</taxon>
        <taxon>Mycosphaerellaceae</taxon>
        <taxon>Zymoseptoria</taxon>
    </lineage>
</organism>
<evidence type="ECO:0000313" key="1">
    <source>
        <dbReference type="EMBL" id="EGP89858.1"/>
    </source>
</evidence>
<proteinExistence type="predicted"/>
<evidence type="ECO:0000313" key="2">
    <source>
        <dbReference type="Proteomes" id="UP000008062"/>
    </source>
</evidence>
<dbReference type="GeneID" id="13403570"/>
<dbReference type="Proteomes" id="UP000008062">
    <property type="component" value="Chromosome 2"/>
</dbReference>
<dbReference type="InParanoid" id="F9X496"/>
<reference evidence="1 2" key="1">
    <citation type="journal article" date="2011" name="PLoS Genet.">
        <title>Finished genome of the fungal wheat pathogen Mycosphaerella graminicola reveals dispensome structure, chromosome plasticity, and stealth pathogenesis.</title>
        <authorList>
            <person name="Goodwin S.B."/>
            <person name="Ben M'barek S."/>
            <person name="Dhillon B."/>
            <person name="Wittenberg A.H.J."/>
            <person name="Crane C.F."/>
            <person name="Hane J.K."/>
            <person name="Foster A.J."/>
            <person name="Van der Lee T.A.J."/>
            <person name="Grimwood J."/>
            <person name="Aerts A."/>
            <person name="Antoniw J."/>
            <person name="Bailey A."/>
            <person name="Bluhm B."/>
            <person name="Bowler J."/>
            <person name="Bristow J."/>
            <person name="van der Burgt A."/>
            <person name="Canto-Canche B."/>
            <person name="Churchill A.C.L."/>
            <person name="Conde-Ferraez L."/>
            <person name="Cools H.J."/>
            <person name="Coutinho P.M."/>
            <person name="Csukai M."/>
            <person name="Dehal P."/>
            <person name="De Wit P."/>
            <person name="Donzelli B."/>
            <person name="van de Geest H.C."/>
            <person name="van Ham R.C.H.J."/>
            <person name="Hammond-Kosack K.E."/>
            <person name="Henrissat B."/>
            <person name="Kilian A."/>
            <person name="Kobayashi A.K."/>
            <person name="Koopmann E."/>
            <person name="Kourmpetis Y."/>
            <person name="Kuzniar A."/>
            <person name="Lindquist E."/>
            <person name="Lombard V."/>
            <person name="Maliepaard C."/>
            <person name="Martins N."/>
            <person name="Mehrabi R."/>
            <person name="Nap J.P.H."/>
            <person name="Ponomarenko A."/>
            <person name="Rudd J.J."/>
            <person name="Salamov A."/>
            <person name="Schmutz J."/>
            <person name="Schouten H.J."/>
            <person name="Shapiro H."/>
            <person name="Stergiopoulos I."/>
            <person name="Torriani S.F.F."/>
            <person name="Tu H."/>
            <person name="de Vries R.P."/>
            <person name="Waalwijk C."/>
            <person name="Ware S.B."/>
            <person name="Wiebenga A."/>
            <person name="Zwiers L.-H."/>
            <person name="Oliver R.P."/>
            <person name="Grigoriev I.V."/>
            <person name="Kema G.H.J."/>
        </authorList>
    </citation>
    <scope>NUCLEOTIDE SEQUENCE [LARGE SCALE GENOMIC DNA]</scope>
    <source>
        <strain evidence="2">CBS 115943 / IPO323</strain>
    </source>
</reference>
<name>F9X496_ZYMTI</name>